<accession>A0A2N8PLV4</accession>
<dbReference type="Pfam" id="PF21948">
    <property type="entry name" value="LplA-B_cat"/>
    <property type="match status" value="2"/>
</dbReference>
<sequence>MTAISRGETPAPEGLRFVHLGFGTDAVEYESAWAEQRRVHSARFADEIPDTCLLLEHQAVYTAGRRTSDDERPLDGTPVVDVDRGGKITWHGPGQLVGYPIQKLPRPVDVVAHVRRLEDALIGVCAEFGVEGTRVEGRSGVWVLGDPVERRSRDVAQVEGPDRGTREGHSAGAESRRSATEGADQRPALGGLQLDFDPRAADELFDPRLNGPEYAPSNAGQRGEDRKLAAIGIRVAKGVTMHGFALNVNPDTTSFDKIVPCGIRDAGVASLSGELGREVTIAEVLPVVEKHLRGVLENAVLLPRAV</sequence>
<dbReference type="PANTHER" id="PTHR10993">
    <property type="entry name" value="OCTANOYLTRANSFERASE"/>
    <property type="match status" value="1"/>
</dbReference>
<evidence type="ECO:0000256" key="9">
    <source>
        <dbReference type="PIRSR" id="PIRSR016262-3"/>
    </source>
</evidence>
<comment type="miscellaneous">
    <text evidence="5">In the reaction, the free carboxyl group of octanoic acid is attached via an amide linkage to the epsilon-amino group of a specific lysine residue of lipoyl domains of lipoate-dependent enzymes.</text>
</comment>
<keyword evidence="3 5" id="KW-0012">Acyltransferase</keyword>
<dbReference type="Proteomes" id="UP000236047">
    <property type="component" value="Unassembled WGS sequence"/>
</dbReference>
<dbReference type="HAMAP" id="MF_00013">
    <property type="entry name" value="LipB"/>
    <property type="match status" value="1"/>
</dbReference>
<dbReference type="GO" id="GO:0033819">
    <property type="term" value="F:lipoyl(octanoyl) transferase activity"/>
    <property type="evidence" value="ECO:0007669"/>
    <property type="project" value="UniProtKB-EC"/>
</dbReference>
<dbReference type="GO" id="GO:0009249">
    <property type="term" value="P:protein lipoylation"/>
    <property type="evidence" value="ECO:0007669"/>
    <property type="project" value="InterPro"/>
</dbReference>
<evidence type="ECO:0000256" key="1">
    <source>
        <dbReference type="ARBA" id="ARBA00004821"/>
    </source>
</evidence>
<feature type="domain" description="BPL/LPL catalytic" evidence="11">
    <location>
        <begin position="46"/>
        <end position="300"/>
    </location>
</feature>
<comment type="subcellular location">
    <subcellularLocation>
        <location evidence="5">Cytoplasm</location>
    </subcellularLocation>
</comment>
<reference evidence="13" key="1">
    <citation type="submission" date="2015-09" db="EMBL/GenBank/DDBJ databases">
        <authorList>
            <person name="Graham D.E."/>
            <person name="Mahan K.M."/>
            <person name="Klingeman D.M."/>
            <person name="Fida T."/>
            <person name="Giannone R.J."/>
            <person name="Hettich R.L."/>
            <person name="Parry R.J."/>
            <person name="Spain J.C."/>
        </authorList>
    </citation>
    <scope>NUCLEOTIDE SEQUENCE [LARGE SCALE GENOMIC DNA]</scope>
    <source>
        <strain evidence="13">JCM 4701</strain>
    </source>
</reference>
<comment type="pathway">
    <text evidence="1 5 6">Protein modification; protein lipoylation via endogenous pathway; protein N(6)-(lipoyl)lysine from octanoyl-[acyl-carrier-protein]: step 1/2.</text>
</comment>
<dbReference type="InterPro" id="IPR045864">
    <property type="entry name" value="aa-tRNA-synth_II/BPL/LPL"/>
</dbReference>
<dbReference type="UniPathway" id="UPA00538">
    <property type="reaction ID" value="UER00592"/>
</dbReference>
<comment type="catalytic activity">
    <reaction evidence="5 6">
        <text>octanoyl-[ACP] + L-lysyl-[protein] = N(6)-octanoyl-L-lysyl-[protein] + holo-[ACP] + H(+)</text>
        <dbReference type="Rhea" id="RHEA:17665"/>
        <dbReference type="Rhea" id="RHEA-COMP:9636"/>
        <dbReference type="Rhea" id="RHEA-COMP:9685"/>
        <dbReference type="Rhea" id="RHEA-COMP:9752"/>
        <dbReference type="Rhea" id="RHEA-COMP:9928"/>
        <dbReference type="ChEBI" id="CHEBI:15378"/>
        <dbReference type="ChEBI" id="CHEBI:29969"/>
        <dbReference type="ChEBI" id="CHEBI:64479"/>
        <dbReference type="ChEBI" id="CHEBI:78463"/>
        <dbReference type="ChEBI" id="CHEBI:78809"/>
        <dbReference type="EC" id="2.3.1.181"/>
    </reaction>
</comment>
<dbReference type="EMBL" id="LJSN01000002">
    <property type="protein sequence ID" value="PNE42005.1"/>
    <property type="molecule type" value="Genomic_DNA"/>
</dbReference>
<feature type="site" description="Lowers pKa of active site Cys" evidence="5 9">
    <location>
        <position position="227"/>
    </location>
</feature>
<evidence type="ECO:0000256" key="7">
    <source>
        <dbReference type="PIRSR" id="PIRSR016262-1"/>
    </source>
</evidence>
<feature type="binding site" evidence="5 8">
    <location>
        <begin position="84"/>
        <end position="91"/>
    </location>
    <ligand>
        <name>substrate</name>
    </ligand>
</feature>
<comment type="similarity">
    <text evidence="5 6">Belongs to the LipB family.</text>
</comment>
<keyword evidence="2 5" id="KW-0808">Transferase</keyword>
<feature type="binding site" evidence="5 8">
    <location>
        <begin position="230"/>
        <end position="232"/>
    </location>
    <ligand>
        <name>substrate</name>
    </ligand>
</feature>
<feature type="binding site" evidence="5 8">
    <location>
        <begin position="243"/>
        <end position="245"/>
    </location>
    <ligand>
        <name>substrate</name>
    </ligand>
</feature>
<dbReference type="PROSITE" id="PS51733">
    <property type="entry name" value="BPL_LPL_CATALYTIC"/>
    <property type="match status" value="1"/>
</dbReference>
<evidence type="ECO:0000313" key="13">
    <source>
        <dbReference type="Proteomes" id="UP000236047"/>
    </source>
</evidence>
<evidence type="ECO:0000313" key="12">
    <source>
        <dbReference type="EMBL" id="PNE42005.1"/>
    </source>
</evidence>
<dbReference type="Gene3D" id="3.30.930.10">
    <property type="entry name" value="Bira Bifunctional Protein, Domain 2"/>
    <property type="match status" value="1"/>
</dbReference>
<feature type="region of interest" description="Disordered" evidence="10">
    <location>
        <begin position="152"/>
        <end position="192"/>
    </location>
</feature>
<keyword evidence="5" id="KW-0963">Cytoplasm</keyword>
<dbReference type="NCBIfam" id="NF010925">
    <property type="entry name" value="PRK14345.1"/>
    <property type="match status" value="1"/>
</dbReference>
<proteinExistence type="inferred from homology"/>
<dbReference type="GO" id="GO:0005737">
    <property type="term" value="C:cytoplasm"/>
    <property type="evidence" value="ECO:0007669"/>
    <property type="project" value="UniProtKB-SubCell"/>
</dbReference>
<dbReference type="RefSeq" id="WP_167390839.1">
    <property type="nucleotide sequence ID" value="NZ_LJSN01000002.1"/>
</dbReference>
<feature type="compositionally biased region" description="Basic and acidic residues" evidence="10">
    <location>
        <begin position="152"/>
        <end position="179"/>
    </location>
</feature>
<evidence type="ECO:0000256" key="5">
    <source>
        <dbReference type="HAMAP-Rule" id="MF_00013"/>
    </source>
</evidence>
<evidence type="ECO:0000256" key="2">
    <source>
        <dbReference type="ARBA" id="ARBA00022679"/>
    </source>
</evidence>
<evidence type="ECO:0000256" key="10">
    <source>
        <dbReference type="SAM" id="MobiDB-lite"/>
    </source>
</evidence>
<dbReference type="PIRSF" id="PIRSF016262">
    <property type="entry name" value="LPLase"/>
    <property type="match status" value="1"/>
</dbReference>
<comment type="caution">
    <text evidence="12">The sequence shown here is derived from an EMBL/GenBank/DDBJ whole genome shotgun (WGS) entry which is preliminary data.</text>
</comment>
<evidence type="ECO:0000259" key="11">
    <source>
        <dbReference type="PROSITE" id="PS51733"/>
    </source>
</evidence>
<protein>
    <recommendedName>
        <fullName evidence="5 6">Octanoyltransferase</fullName>
        <ecNumber evidence="5 6">2.3.1.181</ecNumber>
    </recommendedName>
    <alternativeName>
        <fullName evidence="5">Lipoate-protein ligase B</fullName>
    </alternativeName>
    <alternativeName>
        <fullName evidence="5">Lipoyl/octanoyl transferase</fullName>
    </alternativeName>
    <alternativeName>
        <fullName evidence="5">Octanoyl-[acyl-carrier-protein]-protein N-octanoyltransferase</fullName>
    </alternativeName>
</protein>
<dbReference type="PROSITE" id="PS01313">
    <property type="entry name" value="LIPB"/>
    <property type="match status" value="1"/>
</dbReference>
<evidence type="ECO:0000256" key="8">
    <source>
        <dbReference type="PIRSR" id="PIRSR016262-2"/>
    </source>
</evidence>
<gene>
    <name evidence="5" type="primary">lipB</name>
    <name evidence="12" type="ORF">AOB60_15675</name>
</gene>
<evidence type="ECO:0000256" key="6">
    <source>
        <dbReference type="PIRNR" id="PIRNR016262"/>
    </source>
</evidence>
<dbReference type="InterPro" id="IPR004143">
    <property type="entry name" value="BPL_LPL_catalytic"/>
</dbReference>
<keyword evidence="13" id="KW-1185">Reference proteome</keyword>
<dbReference type="PANTHER" id="PTHR10993:SF7">
    <property type="entry name" value="LIPOYLTRANSFERASE 2, MITOCHONDRIAL-RELATED"/>
    <property type="match status" value="1"/>
</dbReference>
<dbReference type="SUPFAM" id="SSF55681">
    <property type="entry name" value="Class II aaRS and biotin synthetases"/>
    <property type="match status" value="2"/>
</dbReference>
<feature type="active site" description="Acyl-thioester intermediate" evidence="5 7">
    <location>
        <position position="261"/>
    </location>
</feature>
<name>A0A2N8PLV4_STRNR</name>
<dbReference type="CDD" id="cd16444">
    <property type="entry name" value="LipB"/>
    <property type="match status" value="1"/>
</dbReference>
<dbReference type="EC" id="2.3.1.181" evidence="5 6"/>
<dbReference type="InterPro" id="IPR000544">
    <property type="entry name" value="Octanoyltransferase"/>
</dbReference>
<dbReference type="AlphaFoldDB" id="A0A2N8PLV4"/>
<dbReference type="InterPro" id="IPR020605">
    <property type="entry name" value="Octanoyltransferase_CS"/>
</dbReference>
<organism evidence="12 13">
    <name type="scientific">Streptomyces noursei</name>
    <name type="common">Streptomyces albulus</name>
    <dbReference type="NCBI Taxonomy" id="1971"/>
    <lineage>
        <taxon>Bacteria</taxon>
        <taxon>Bacillati</taxon>
        <taxon>Actinomycetota</taxon>
        <taxon>Actinomycetes</taxon>
        <taxon>Kitasatosporales</taxon>
        <taxon>Streptomycetaceae</taxon>
        <taxon>Streptomyces</taxon>
    </lineage>
</organism>
<comment type="function">
    <text evidence="4 5 6">Catalyzes the transfer of endogenously produced octanoic acid from octanoyl-acyl-carrier-protein onto the lipoyl domains of lipoate-dependent enzymes. Lipoyl-ACP can also act as a substrate although octanoyl-ACP is likely to be the physiological substrate.</text>
</comment>
<evidence type="ECO:0000256" key="3">
    <source>
        <dbReference type="ARBA" id="ARBA00023315"/>
    </source>
</evidence>
<evidence type="ECO:0000256" key="4">
    <source>
        <dbReference type="ARBA" id="ARBA00024732"/>
    </source>
</evidence>